<dbReference type="PROSITE" id="PS51882">
    <property type="entry name" value="G_ALPHA"/>
    <property type="match status" value="1"/>
</dbReference>
<sequence length="127" mass="15029">CYLLFFFFLEIELILFLNKKDLFIEELKKKPLGICFTKAAGWDEEQWEGPDYFSTNNKEKDDEYFNVCYEAAIKFIQDVFVSRNEVESRVVFCHVTMATDQKCIETVFWDVQNTVIRSNLRKGGLII</sequence>
<evidence type="ECO:0000256" key="3">
    <source>
        <dbReference type="ARBA" id="ARBA00023134"/>
    </source>
</evidence>
<feature type="chain" id="PRO_5004976588" evidence="6">
    <location>
        <begin position="17"/>
        <end position="127"/>
    </location>
</feature>
<gene>
    <name evidence="7" type="ORF">RFI_00954</name>
</gene>
<evidence type="ECO:0000313" key="7">
    <source>
        <dbReference type="EMBL" id="ETO36108.1"/>
    </source>
</evidence>
<evidence type="ECO:0000256" key="4">
    <source>
        <dbReference type="ARBA" id="ARBA00023224"/>
    </source>
</evidence>
<evidence type="ECO:0000313" key="8">
    <source>
        <dbReference type="Proteomes" id="UP000023152"/>
    </source>
</evidence>
<dbReference type="GO" id="GO:0005525">
    <property type="term" value="F:GTP binding"/>
    <property type="evidence" value="ECO:0007669"/>
    <property type="project" value="UniProtKB-KW"/>
</dbReference>
<keyword evidence="2 5" id="KW-0547">Nucleotide-binding</keyword>
<dbReference type="Proteomes" id="UP000023152">
    <property type="component" value="Unassembled WGS sequence"/>
</dbReference>
<accession>X6PDC2</accession>
<reference evidence="7 8" key="1">
    <citation type="journal article" date="2013" name="Curr. Biol.">
        <title>The Genome of the Foraminiferan Reticulomyxa filosa.</title>
        <authorList>
            <person name="Glockner G."/>
            <person name="Hulsmann N."/>
            <person name="Schleicher M."/>
            <person name="Noegel A.A."/>
            <person name="Eichinger L."/>
            <person name="Gallinger C."/>
            <person name="Pawlowski J."/>
            <person name="Sierra R."/>
            <person name="Euteneuer U."/>
            <person name="Pillet L."/>
            <person name="Moustafa A."/>
            <person name="Platzer M."/>
            <person name="Groth M."/>
            <person name="Szafranski K."/>
            <person name="Schliwa M."/>
        </authorList>
    </citation>
    <scope>NUCLEOTIDE SEQUENCE [LARGE SCALE GENOMIC DNA]</scope>
</reference>
<dbReference type="OrthoDB" id="5817230at2759"/>
<feature type="binding site" evidence="5">
    <location>
        <position position="98"/>
    </location>
    <ligand>
        <name>GTP</name>
        <dbReference type="ChEBI" id="CHEBI:37565"/>
    </ligand>
</feature>
<feature type="binding site" evidence="5">
    <location>
        <begin position="18"/>
        <end position="21"/>
    </location>
    <ligand>
        <name>GTP</name>
        <dbReference type="ChEBI" id="CHEBI:37565"/>
    </ligand>
</feature>
<evidence type="ECO:0000256" key="2">
    <source>
        <dbReference type="ARBA" id="ARBA00022741"/>
    </source>
</evidence>
<keyword evidence="4" id="KW-0807">Transducer</keyword>
<dbReference type="GO" id="GO:0003924">
    <property type="term" value="F:GTPase activity"/>
    <property type="evidence" value="ECO:0007669"/>
    <property type="project" value="InterPro"/>
</dbReference>
<protein>
    <submittedName>
        <fullName evidence="7">GTP-binding protein (I) alpha subunit</fullName>
    </submittedName>
</protein>
<feature type="non-terminal residue" evidence="7">
    <location>
        <position position="1"/>
    </location>
</feature>
<dbReference type="GO" id="GO:0031683">
    <property type="term" value="F:G-protein beta/gamma-subunit complex binding"/>
    <property type="evidence" value="ECO:0007669"/>
    <property type="project" value="InterPro"/>
</dbReference>
<dbReference type="EMBL" id="ASPP01001000">
    <property type="protein sequence ID" value="ETO36108.1"/>
    <property type="molecule type" value="Genomic_DNA"/>
</dbReference>
<dbReference type="Gene3D" id="3.40.50.300">
    <property type="entry name" value="P-loop containing nucleotide triphosphate hydrolases"/>
    <property type="match status" value="1"/>
</dbReference>
<keyword evidence="1" id="KW-0479">Metal-binding</keyword>
<dbReference type="InterPro" id="IPR001019">
    <property type="entry name" value="Gprotein_alpha_su"/>
</dbReference>
<keyword evidence="6" id="KW-0732">Signal</keyword>
<evidence type="ECO:0000256" key="1">
    <source>
        <dbReference type="ARBA" id="ARBA00022723"/>
    </source>
</evidence>
<dbReference type="Pfam" id="PF00503">
    <property type="entry name" value="G-alpha"/>
    <property type="match status" value="1"/>
</dbReference>
<keyword evidence="8" id="KW-1185">Reference proteome</keyword>
<evidence type="ECO:0000256" key="6">
    <source>
        <dbReference type="SAM" id="SignalP"/>
    </source>
</evidence>
<dbReference type="SUPFAM" id="SSF52540">
    <property type="entry name" value="P-loop containing nucleoside triphosphate hydrolases"/>
    <property type="match status" value="1"/>
</dbReference>
<dbReference type="PANTHER" id="PTHR10218">
    <property type="entry name" value="GTP-BINDING PROTEIN ALPHA SUBUNIT"/>
    <property type="match status" value="1"/>
</dbReference>
<evidence type="ECO:0000256" key="5">
    <source>
        <dbReference type="PIRSR" id="PIRSR601019-1"/>
    </source>
</evidence>
<name>X6PDC2_RETFI</name>
<dbReference type="GO" id="GO:0007188">
    <property type="term" value="P:adenylate cyclase-modulating G protein-coupled receptor signaling pathway"/>
    <property type="evidence" value="ECO:0007669"/>
    <property type="project" value="TreeGrafter"/>
</dbReference>
<dbReference type="GO" id="GO:0005737">
    <property type="term" value="C:cytoplasm"/>
    <property type="evidence" value="ECO:0007669"/>
    <property type="project" value="TreeGrafter"/>
</dbReference>
<organism evidence="7 8">
    <name type="scientific">Reticulomyxa filosa</name>
    <dbReference type="NCBI Taxonomy" id="46433"/>
    <lineage>
        <taxon>Eukaryota</taxon>
        <taxon>Sar</taxon>
        <taxon>Rhizaria</taxon>
        <taxon>Retaria</taxon>
        <taxon>Foraminifera</taxon>
        <taxon>Monothalamids</taxon>
        <taxon>Reticulomyxidae</taxon>
        <taxon>Reticulomyxa</taxon>
    </lineage>
</organism>
<dbReference type="AlphaFoldDB" id="X6PDC2"/>
<comment type="caution">
    <text evidence="7">The sequence shown here is derived from an EMBL/GenBank/DDBJ whole genome shotgun (WGS) entry which is preliminary data.</text>
</comment>
<dbReference type="InterPro" id="IPR027417">
    <property type="entry name" value="P-loop_NTPase"/>
</dbReference>
<proteinExistence type="predicted"/>
<dbReference type="GO" id="GO:0001664">
    <property type="term" value="F:G protein-coupled receptor binding"/>
    <property type="evidence" value="ECO:0007669"/>
    <property type="project" value="TreeGrafter"/>
</dbReference>
<feature type="signal peptide" evidence="6">
    <location>
        <begin position="1"/>
        <end position="16"/>
    </location>
</feature>
<dbReference type="GO" id="GO:0005834">
    <property type="term" value="C:heterotrimeric G-protein complex"/>
    <property type="evidence" value="ECO:0007669"/>
    <property type="project" value="TreeGrafter"/>
</dbReference>
<dbReference type="PANTHER" id="PTHR10218:SF302">
    <property type="entry name" value="GUANINE NUCLEOTIDE-BINDING PROTEIN ALPHA-5 SUBUNIT"/>
    <property type="match status" value="1"/>
</dbReference>
<dbReference type="GO" id="GO:0046872">
    <property type="term" value="F:metal ion binding"/>
    <property type="evidence" value="ECO:0007669"/>
    <property type="project" value="UniProtKB-KW"/>
</dbReference>
<keyword evidence="3 5" id="KW-0342">GTP-binding</keyword>